<name>A0A6A5BSR7_NAEFO</name>
<dbReference type="SUPFAM" id="SSF52540">
    <property type="entry name" value="P-loop containing nucleoside triphosphate hydrolases"/>
    <property type="match status" value="1"/>
</dbReference>
<feature type="binding site" evidence="4">
    <location>
        <position position="89"/>
    </location>
    <ligand>
        <name>Mg(2+)</name>
        <dbReference type="ChEBI" id="CHEBI:18420"/>
    </ligand>
</feature>
<dbReference type="VEuPathDB" id="AmoebaDB:FDP41_003907"/>
<reference evidence="5 6" key="1">
    <citation type="journal article" date="2019" name="Sci. Rep.">
        <title>Nanopore sequencing improves the draft genome of the human pathogenic amoeba Naegleria fowleri.</title>
        <authorList>
            <person name="Liechti N."/>
            <person name="Schurch N."/>
            <person name="Bruggmann R."/>
            <person name="Wittwer M."/>
        </authorList>
    </citation>
    <scope>NUCLEOTIDE SEQUENCE [LARGE SCALE GENOMIC DNA]</scope>
    <source>
        <strain evidence="5 6">ATCC 30894</strain>
    </source>
</reference>
<dbReference type="VEuPathDB" id="AmoebaDB:NfTy_063470"/>
<protein>
    <submittedName>
        <fullName evidence="5">Uncharacterized protein</fullName>
    </submittedName>
</protein>
<dbReference type="PANTHER" id="PTHR45909">
    <property type="entry name" value="ADP-RIBOSYLATION FACTOR-RELATED PROTEIN 1"/>
    <property type="match status" value="1"/>
</dbReference>
<dbReference type="InterPro" id="IPR024156">
    <property type="entry name" value="Small_GTPase_ARF"/>
</dbReference>
<evidence type="ECO:0000256" key="2">
    <source>
        <dbReference type="ARBA" id="ARBA00023134"/>
    </source>
</evidence>
<keyword evidence="4" id="KW-0479">Metal-binding</keyword>
<dbReference type="GO" id="GO:0003924">
    <property type="term" value="F:GTPase activity"/>
    <property type="evidence" value="ECO:0007669"/>
    <property type="project" value="InterPro"/>
</dbReference>
<evidence type="ECO:0000313" key="5">
    <source>
        <dbReference type="EMBL" id="KAF0977254.1"/>
    </source>
</evidence>
<dbReference type="Proteomes" id="UP000444721">
    <property type="component" value="Unassembled WGS sequence"/>
</dbReference>
<dbReference type="GO" id="GO:0034067">
    <property type="term" value="P:protein localization to Golgi apparatus"/>
    <property type="evidence" value="ECO:0007669"/>
    <property type="project" value="TreeGrafter"/>
</dbReference>
<dbReference type="AlphaFoldDB" id="A0A6A5BSR7"/>
<feature type="binding site" evidence="4">
    <location>
        <position position="31"/>
    </location>
    <ligand>
        <name>Mg(2+)</name>
        <dbReference type="ChEBI" id="CHEBI:18420"/>
    </ligand>
</feature>
<dbReference type="GeneID" id="68111125"/>
<dbReference type="OrthoDB" id="414781at2759"/>
<dbReference type="GO" id="GO:0005794">
    <property type="term" value="C:Golgi apparatus"/>
    <property type="evidence" value="ECO:0007669"/>
    <property type="project" value="TreeGrafter"/>
</dbReference>
<feature type="binding site" evidence="3">
    <location>
        <begin position="24"/>
        <end position="31"/>
    </location>
    <ligand>
        <name>GTP</name>
        <dbReference type="ChEBI" id="CHEBI:37565"/>
    </ligand>
</feature>
<dbReference type="PANTHER" id="PTHR45909:SF1">
    <property type="entry name" value="ADP-RIBOSYLATION FACTOR-RELATED PROTEIN 1"/>
    <property type="match status" value="1"/>
</dbReference>
<dbReference type="EMBL" id="VFQX01000035">
    <property type="protein sequence ID" value="KAF0977254.1"/>
    <property type="molecule type" value="Genomic_DNA"/>
</dbReference>
<dbReference type="InterPro" id="IPR006689">
    <property type="entry name" value="Small_GTPase_ARF/SAR"/>
</dbReference>
<dbReference type="GO" id="GO:0005525">
    <property type="term" value="F:GTP binding"/>
    <property type="evidence" value="ECO:0007669"/>
    <property type="project" value="UniProtKB-KW"/>
</dbReference>
<keyword evidence="1 3" id="KW-0547">Nucleotide-binding</keyword>
<keyword evidence="6" id="KW-1185">Reference proteome</keyword>
<dbReference type="RefSeq" id="XP_044561967.1">
    <property type="nucleotide sequence ID" value="XM_044707263.1"/>
</dbReference>
<dbReference type="GO" id="GO:0006886">
    <property type="term" value="P:intracellular protein transport"/>
    <property type="evidence" value="ECO:0007669"/>
    <property type="project" value="TreeGrafter"/>
</dbReference>
<dbReference type="Pfam" id="PF00025">
    <property type="entry name" value="Arf"/>
    <property type="match status" value="1"/>
</dbReference>
<dbReference type="GO" id="GO:0043001">
    <property type="term" value="P:Golgi to plasma membrane protein transport"/>
    <property type="evidence" value="ECO:0007669"/>
    <property type="project" value="TreeGrafter"/>
</dbReference>
<feature type="binding site" evidence="3">
    <location>
        <position position="112"/>
    </location>
    <ligand>
        <name>GTP</name>
        <dbReference type="ChEBI" id="CHEBI:37565"/>
    </ligand>
</feature>
<organism evidence="5 6">
    <name type="scientific">Naegleria fowleri</name>
    <name type="common">Brain eating amoeba</name>
    <dbReference type="NCBI Taxonomy" id="5763"/>
    <lineage>
        <taxon>Eukaryota</taxon>
        <taxon>Discoba</taxon>
        <taxon>Heterolobosea</taxon>
        <taxon>Tetramitia</taxon>
        <taxon>Eutetramitia</taxon>
        <taxon>Vahlkampfiidae</taxon>
        <taxon>Naegleria</taxon>
    </lineage>
</organism>
<dbReference type="GO" id="GO:0046872">
    <property type="term" value="F:metal ion binding"/>
    <property type="evidence" value="ECO:0007669"/>
    <property type="project" value="UniProtKB-KW"/>
</dbReference>
<sequence length="319" mass="37457">MLSLLELVYDKLTYTPTYNILIIGIEESGKTELLHTIKQMNKQEIFSYSPATVMTWTQHSSIPQLDSAFQFNYSQLYSKSKRNRFYNPTIGQNTFNIEFAKTCNLKIWDIGGNLKTMWNDYYKSAHSIFFVVNYNIEIRSSKLDEGSTNGNNRELSSEEACKFDSHLSYNEQVKLSIGSVSAKIDIYHRYTSSFKILSDILNEYKDLFKDIPIFLCINSVVTCYDEFEHMEKDDDKKIMIHFIERYKNIAMNEFNKVAFDDSSSKEGTTNILYNDDYYKIFIKHLNVCEPKKVYELLNSVVDYLHQRKQARELLDSEFI</sequence>
<keyword evidence="2 3" id="KW-0342">GTP-binding</keyword>
<keyword evidence="4" id="KW-0460">Magnesium</keyword>
<comment type="caution">
    <text evidence="5">The sequence shown here is derived from an EMBL/GenBank/DDBJ whole genome shotgun (WGS) entry which is preliminary data.</text>
</comment>
<accession>A0A6A5BSR7</accession>
<dbReference type="Gene3D" id="3.40.50.300">
    <property type="entry name" value="P-loop containing nucleotide triphosphate hydrolases"/>
    <property type="match status" value="1"/>
</dbReference>
<evidence type="ECO:0000313" key="6">
    <source>
        <dbReference type="Proteomes" id="UP000444721"/>
    </source>
</evidence>
<proteinExistence type="predicted"/>
<evidence type="ECO:0000256" key="4">
    <source>
        <dbReference type="PIRSR" id="PIRSR606689-2"/>
    </source>
</evidence>
<evidence type="ECO:0000256" key="3">
    <source>
        <dbReference type="PIRSR" id="PIRSR606689-1"/>
    </source>
</evidence>
<dbReference type="VEuPathDB" id="AmoebaDB:NF0047420"/>
<dbReference type="InterPro" id="IPR027417">
    <property type="entry name" value="P-loop_NTPase"/>
</dbReference>
<gene>
    <name evidence="5" type="ORF">FDP41_003907</name>
</gene>
<evidence type="ECO:0000256" key="1">
    <source>
        <dbReference type="ARBA" id="ARBA00022741"/>
    </source>
</evidence>